<reference evidence="2 3" key="1">
    <citation type="submission" date="2019-04" db="EMBL/GenBank/DDBJ databases">
        <title>Sphingomonas psychrotolerans sp. nov., isolated from soil in the Tianshan Mountains, Xinjiang, China.</title>
        <authorList>
            <person name="Luo Y."/>
            <person name="Sheng H."/>
        </authorList>
    </citation>
    <scope>NUCLEOTIDE SEQUENCE [LARGE SCALE GENOMIC DNA]</scope>
    <source>
        <strain evidence="2 3">ZFGT-11</strain>
    </source>
</reference>
<accession>A0A4S1WYV0</accession>
<proteinExistence type="predicted"/>
<dbReference type="Pfam" id="PF13403">
    <property type="entry name" value="Hint_2"/>
    <property type="match status" value="1"/>
</dbReference>
<comment type="caution">
    <text evidence="2">The sequence shown here is derived from an EMBL/GenBank/DDBJ whole genome shotgun (WGS) entry which is preliminary data.</text>
</comment>
<dbReference type="Proteomes" id="UP000306147">
    <property type="component" value="Unassembled WGS sequence"/>
</dbReference>
<name>A0A4S1WYV0_9SPHN</name>
<gene>
    <name evidence="2" type="ORF">E5A73_20650</name>
</gene>
<dbReference type="EMBL" id="SRXT01000010">
    <property type="protein sequence ID" value="TGX48718.1"/>
    <property type="molecule type" value="Genomic_DNA"/>
</dbReference>
<protein>
    <submittedName>
        <fullName evidence="2">Hint domain-containing protein</fullName>
    </submittedName>
</protein>
<evidence type="ECO:0000313" key="3">
    <source>
        <dbReference type="Proteomes" id="UP000306147"/>
    </source>
</evidence>
<dbReference type="Gene3D" id="2.170.16.10">
    <property type="entry name" value="Hedgehog/Intein (Hint) domain"/>
    <property type="match status" value="1"/>
</dbReference>
<evidence type="ECO:0000259" key="1">
    <source>
        <dbReference type="Pfam" id="PF13403"/>
    </source>
</evidence>
<feature type="domain" description="Hedgehog/Intein (Hint)" evidence="1">
    <location>
        <begin position="158"/>
        <end position="292"/>
    </location>
</feature>
<dbReference type="InterPro" id="IPR028992">
    <property type="entry name" value="Hedgehog/Intein_dom"/>
</dbReference>
<organism evidence="2 3">
    <name type="scientific">Sphingomonas gei</name>
    <dbReference type="NCBI Taxonomy" id="1395960"/>
    <lineage>
        <taxon>Bacteria</taxon>
        <taxon>Pseudomonadati</taxon>
        <taxon>Pseudomonadota</taxon>
        <taxon>Alphaproteobacteria</taxon>
        <taxon>Sphingomonadales</taxon>
        <taxon>Sphingomonadaceae</taxon>
        <taxon>Sphingomonas</taxon>
    </lineage>
</organism>
<dbReference type="AlphaFoldDB" id="A0A4S1WYV0"/>
<sequence>MAGDPNNPFNGKLSQLNGVIFDSGDLGAASFSDISRVGDKIQAYGINQVYDPGQLTVDSYTYTAGYSNGADYIPPIFGTISFANQINPIYGGPQQYAIIGFSPDGILLYRMLFPDMRYFTVDQMDSGYGAAVLSEDGFSAGAFTFPVTFGYDPSVYPICFAEGTQILTPSGGRAVEQLAVGDAVLTAAGQERAIRWVGWMTAFPARYPRPGEVNPVRVKAHAFAPSVPERDVRLSPGHAVHVEGVLVPVGHLVNGATIIQESVESIRYFHIELDTHDVLLAEGLPCESYLDDGNRASFANSGEAVALHGRLDPKSWDDACAPMVAAGPQLVEIQQRLHARAEGLGWVRTEEASLSIVVDGIEIASLHAAANRHWFAIPTASEVTLRSTWGVLAQLVPGLTDHRRLGVAVSQLRVDGETIALDAEAFGNGFHPLEQHEQLGWRWTDGAATLKLDRAGPAMLEVELAMVAPSWTRTLPTLRIVA</sequence>
<dbReference type="SUPFAM" id="SSF51294">
    <property type="entry name" value="Hedgehog/intein (Hint) domain"/>
    <property type="match status" value="1"/>
</dbReference>
<keyword evidence="3" id="KW-1185">Reference proteome</keyword>
<dbReference type="InterPro" id="IPR036844">
    <property type="entry name" value="Hint_dom_sf"/>
</dbReference>
<dbReference type="OrthoDB" id="6305173at2"/>
<evidence type="ECO:0000313" key="2">
    <source>
        <dbReference type="EMBL" id="TGX48718.1"/>
    </source>
</evidence>